<dbReference type="GeneID" id="85224251"/>
<dbReference type="InterPro" id="IPR051726">
    <property type="entry name" value="Chitin_Synth_Reg"/>
</dbReference>
<sequence>MSSSQDGDNITPQASYSQSGINILDILTRVATRPSPQVDIGPVDMACAMTIARVHTDSPSEKPRVVFCDASDDFLRLFGYAREAVVGQAPASVLRDIKSESTEAAHLYAAAASGAEQQAVLSMKRKDGTACSVLMTLIPLPCKPKSDDMVDESIEWIVGFQAVVAPDFILASPGVEDELHTNFTTPLGRAVETLVKESKHGSTTGEDHANIQMNDDADTFHFVSSRDTLQYVSQSVERLLGYRPEEVIGRPVQELCDPNDIVALLRELKEIKTTGTRTPQRKGRVRQGSGQDETLFSFLAKTSKNGPSRAQFPVKPVRLDESVSRHTVLAEVNGLLRMRHKSGELIWMETSARLVLQPGGSGRKARTVVAVSGRRRKNYADGPEPPAVKSEPTPPSPRPPPPIPSCGPTWLTLSFTGVILQCLVLPDKHGREEQQNDIPVRIGYVLPNIIDQEAMHEIHRVMQNAKQRPVSVATWISQTPVISTWVPLTPNLMSAALTRIGARVIVRLDFQRNGLDRPPNRLFDPDPRWLVIPQALTQGGAGSAPSSTVAPSVSQPAPTQDTPMPLGLSQKGKMNRNESFWWSSDDSAWESRGHLQAQSTTNSASFPTTIAPSSLWGSTAMAKAPMGTPVSVPHLSSAPISMGSGPLSSMPEMTVSAPSQPAGTVSMPDINLFTSAPFHNSLTSAAPAHSGTHMHPPTSIAASQPGTTLPTSMSALSGPNFSLPMQTDKDSMHALSPLPSSAPTTTMSATPHSSSQADPYSLWPFQIAMSFLPDLPSGFGRDSAYPPMPSHTSDPLAGAPQNVSPPRPVRQVRDNSPRPAFMDTSEYSDVSPARSPPRALRGPAEGLQQMQRPPFSPPPPGPAATGTPPGGPMRSYASSSSLHQQAAMSPQAAAPPSRPVHSAPPQRVLPTEPPRAVSAPRVPSAAPPPAPAAAPPRPAAAPPTAPQAIHVPLPDSKSLGEQRERAMASNNTSEQLRWAMQVVKYVERMQASETQVDEQVTQWVDEAILQIVQAASHPEPEGEALYARGDLLASGAFPTYVSKDLRSAFSDFERSARKGYAPSWFRIGRDYETLGDVARARSAYGRGVQLSDVSSTYRMGMATLLGQLELPANIPEGVKLLRTAADMSTVDVPHPAYIYAMLLAGELNNVSVPVTALVDGNVHAKNVTQAMLYPKARSYLQRAAYLNLSLAQYKCGWCFEHAQISFPFDPLLSVQYYSAASQGGEPDADMALSKWFLCGADGCFDKNETLAWTFAERASRHGLPTAEFALGYYMEVGIGTPVNLDGAQQWYAKAAAQGNADAEARLAALKSSQEAVLSRAQHQENLDNRLYSEHTLARSRSTDHPPAPAQETYPTRTTGNAELARKHTMRMVDASVSRQRVERAPRPPRSGDPVQYQRNPSGPPPGPPAAGPPKKGPATFSEMGLQPKQDRDCTIC</sequence>
<feature type="compositionally biased region" description="Pro residues" evidence="2">
    <location>
        <begin position="925"/>
        <end position="945"/>
    </location>
</feature>
<feature type="compositionally biased region" description="Low complexity" evidence="2">
    <location>
        <begin position="543"/>
        <end position="558"/>
    </location>
</feature>
<feature type="region of interest" description="Disordered" evidence="2">
    <location>
        <begin position="684"/>
        <end position="757"/>
    </location>
</feature>
<dbReference type="NCBIfam" id="TIGR00229">
    <property type="entry name" value="sensory_box"/>
    <property type="match status" value="1"/>
</dbReference>
<dbReference type="Proteomes" id="UP001217754">
    <property type="component" value="Chromosome 1"/>
</dbReference>
<feature type="region of interest" description="Disordered" evidence="2">
    <location>
        <begin position="782"/>
        <end position="972"/>
    </location>
</feature>
<dbReference type="SMART" id="SM00091">
    <property type="entry name" value="PAS"/>
    <property type="match status" value="1"/>
</dbReference>
<keyword evidence="1" id="KW-0677">Repeat</keyword>
<dbReference type="PANTHER" id="PTHR46430">
    <property type="entry name" value="PROTEIN SKT5-RELATED"/>
    <property type="match status" value="1"/>
</dbReference>
<dbReference type="InterPro" id="IPR011990">
    <property type="entry name" value="TPR-like_helical_dom_sf"/>
</dbReference>
<feature type="region of interest" description="Disordered" evidence="2">
    <location>
        <begin position="1337"/>
        <end position="1436"/>
    </location>
</feature>
<evidence type="ECO:0000313" key="5">
    <source>
        <dbReference type="Proteomes" id="UP001217754"/>
    </source>
</evidence>
<dbReference type="PROSITE" id="PS50112">
    <property type="entry name" value="PAS"/>
    <property type="match status" value="1"/>
</dbReference>
<keyword evidence="5" id="KW-1185">Reference proteome</keyword>
<organism evidence="4 5">
    <name type="scientific">Malassezia japonica</name>
    <dbReference type="NCBI Taxonomy" id="223818"/>
    <lineage>
        <taxon>Eukaryota</taxon>
        <taxon>Fungi</taxon>
        <taxon>Dikarya</taxon>
        <taxon>Basidiomycota</taxon>
        <taxon>Ustilaginomycotina</taxon>
        <taxon>Malasseziomycetes</taxon>
        <taxon>Malasseziales</taxon>
        <taxon>Malasseziaceae</taxon>
        <taxon>Malassezia</taxon>
    </lineage>
</organism>
<dbReference type="SUPFAM" id="SSF55785">
    <property type="entry name" value="PYP-like sensor domain (PAS domain)"/>
    <property type="match status" value="2"/>
</dbReference>
<gene>
    <name evidence="4" type="ORF">MJAP1_000602</name>
</gene>
<feature type="region of interest" description="Disordered" evidence="2">
    <location>
        <begin position="538"/>
        <end position="571"/>
    </location>
</feature>
<feature type="region of interest" description="Disordered" evidence="2">
    <location>
        <begin position="358"/>
        <end position="405"/>
    </location>
</feature>
<dbReference type="Pfam" id="PF08238">
    <property type="entry name" value="Sel1"/>
    <property type="match status" value="4"/>
</dbReference>
<dbReference type="EMBL" id="CP119958">
    <property type="protein sequence ID" value="WFD37655.1"/>
    <property type="molecule type" value="Genomic_DNA"/>
</dbReference>
<dbReference type="SUPFAM" id="SSF81901">
    <property type="entry name" value="HCP-like"/>
    <property type="match status" value="2"/>
</dbReference>
<dbReference type="InterPro" id="IPR006597">
    <property type="entry name" value="Sel1-like"/>
</dbReference>
<dbReference type="PANTHER" id="PTHR46430:SF2">
    <property type="entry name" value="CHITIN SYNTHASE REGULATORY FACTOR 4"/>
    <property type="match status" value="1"/>
</dbReference>
<protein>
    <recommendedName>
        <fullName evidence="3">PAS domain-containing protein</fullName>
    </recommendedName>
</protein>
<dbReference type="InterPro" id="IPR000014">
    <property type="entry name" value="PAS"/>
</dbReference>
<feature type="compositionally biased region" description="Low complexity" evidence="2">
    <location>
        <begin position="884"/>
        <end position="895"/>
    </location>
</feature>
<proteinExistence type="predicted"/>
<dbReference type="InterPro" id="IPR035965">
    <property type="entry name" value="PAS-like_dom_sf"/>
</dbReference>
<reference evidence="4" key="1">
    <citation type="submission" date="2023-03" db="EMBL/GenBank/DDBJ databases">
        <title>Mating type loci evolution in Malassezia.</title>
        <authorList>
            <person name="Coelho M.A."/>
        </authorList>
    </citation>
    <scope>NUCLEOTIDE SEQUENCE</scope>
    <source>
        <strain evidence="4">CBS 9431</strain>
    </source>
</reference>
<feature type="compositionally biased region" description="Pro residues" evidence="2">
    <location>
        <begin position="1401"/>
        <end position="1415"/>
    </location>
</feature>
<dbReference type="RefSeq" id="XP_060120552.1">
    <property type="nucleotide sequence ID" value="XM_060264569.1"/>
</dbReference>
<dbReference type="Pfam" id="PF13426">
    <property type="entry name" value="PAS_9"/>
    <property type="match status" value="2"/>
</dbReference>
<accession>A0AAF0EYZ0</accession>
<dbReference type="CDD" id="cd00130">
    <property type="entry name" value="PAS"/>
    <property type="match status" value="1"/>
</dbReference>
<dbReference type="SMART" id="SM00671">
    <property type="entry name" value="SEL1"/>
    <property type="match status" value="5"/>
</dbReference>
<feature type="compositionally biased region" description="Low complexity" evidence="2">
    <location>
        <begin position="733"/>
        <end position="755"/>
    </location>
</feature>
<evidence type="ECO:0000256" key="1">
    <source>
        <dbReference type="ARBA" id="ARBA00022737"/>
    </source>
</evidence>
<evidence type="ECO:0000259" key="3">
    <source>
        <dbReference type="PROSITE" id="PS50112"/>
    </source>
</evidence>
<dbReference type="Gene3D" id="3.30.450.20">
    <property type="entry name" value="PAS domain"/>
    <property type="match status" value="2"/>
</dbReference>
<feature type="domain" description="PAS" evidence="3">
    <location>
        <begin position="223"/>
        <end position="275"/>
    </location>
</feature>
<name>A0AAF0EYZ0_9BASI</name>
<dbReference type="Gene3D" id="1.25.40.10">
    <property type="entry name" value="Tetratricopeptide repeat domain"/>
    <property type="match status" value="1"/>
</dbReference>
<feature type="compositionally biased region" description="Low complexity" evidence="2">
    <location>
        <begin position="914"/>
        <end position="924"/>
    </location>
</feature>
<feature type="compositionally biased region" description="Pro residues" evidence="2">
    <location>
        <begin position="392"/>
        <end position="405"/>
    </location>
</feature>
<evidence type="ECO:0000313" key="4">
    <source>
        <dbReference type="EMBL" id="WFD37655.1"/>
    </source>
</evidence>
<feature type="compositionally biased region" description="Polar residues" evidence="2">
    <location>
        <begin position="700"/>
        <end position="725"/>
    </location>
</feature>
<evidence type="ECO:0000256" key="2">
    <source>
        <dbReference type="SAM" id="MobiDB-lite"/>
    </source>
</evidence>